<dbReference type="RefSeq" id="WP_108792425.1">
    <property type="nucleotide sequence ID" value="NZ_ONZG01000018.1"/>
</dbReference>
<reference evidence="9" key="1">
    <citation type="submission" date="2018-03" db="EMBL/GenBank/DDBJ databases">
        <authorList>
            <person name="Rodrigo-Torres L."/>
            <person name="Arahal R. D."/>
            <person name="Lucena T."/>
        </authorList>
    </citation>
    <scope>NUCLEOTIDE SEQUENCE [LARGE SCALE GENOMIC DNA]</scope>
    <source>
        <strain evidence="9">CECT 7615</strain>
    </source>
</reference>
<dbReference type="Gene3D" id="1.10.3730.20">
    <property type="match status" value="1"/>
</dbReference>
<feature type="transmembrane region" description="Helical" evidence="6">
    <location>
        <begin position="174"/>
        <end position="194"/>
    </location>
</feature>
<feature type="transmembrane region" description="Helical" evidence="6">
    <location>
        <begin position="262"/>
        <end position="280"/>
    </location>
</feature>
<feature type="transmembrane region" description="Helical" evidence="6">
    <location>
        <begin position="200"/>
        <end position="222"/>
    </location>
</feature>
<dbReference type="PANTHER" id="PTHR22911:SF6">
    <property type="entry name" value="SOLUTE CARRIER FAMILY 35 MEMBER G1"/>
    <property type="match status" value="1"/>
</dbReference>
<evidence type="ECO:0000256" key="1">
    <source>
        <dbReference type="ARBA" id="ARBA00004141"/>
    </source>
</evidence>
<feature type="transmembrane region" description="Helical" evidence="6">
    <location>
        <begin position="37"/>
        <end position="57"/>
    </location>
</feature>
<dbReference type="EMBL" id="ONZG01000018">
    <property type="protein sequence ID" value="SPJ31221.1"/>
    <property type="molecule type" value="Genomic_DNA"/>
</dbReference>
<dbReference type="AlphaFoldDB" id="A0A2R8CFL9"/>
<proteinExistence type="inferred from homology"/>
<dbReference type="Pfam" id="PF00892">
    <property type="entry name" value="EamA"/>
    <property type="match status" value="2"/>
</dbReference>
<sequence length="288" mass="31189">MAPNIRGALIMMGSMAAFTFNDAIMKQLGASVPLFQLITMRGVLTCALLYVLARYLGKVDLRIPKGDRFLVVVRCVAEVATTYFFLNALMNIPLANVTAVLQALPLTVTLGAALFFGERVGWRRFLAIGIGFCGMLLIVRPGPDGFNIYSLYALAAMLLVTLRDLVTRKMSAEVPSMTVTLATAVSVTVVAAVVSTTETWVPVSLSLMALVVTAAVFVLLGYMCSVMVMRVGDVSFVAPFRYTSLIWALLLGFVLFGDWPDPVTLLGAGIVVATGLFTLFRERALLRR</sequence>
<evidence type="ECO:0000259" key="7">
    <source>
        <dbReference type="Pfam" id="PF00892"/>
    </source>
</evidence>
<evidence type="ECO:0000256" key="4">
    <source>
        <dbReference type="ARBA" id="ARBA00022989"/>
    </source>
</evidence>
<keyword evidence="9" id="KW-1185">Reference proteome</keyword>
<feature type="transmembrane region" description="Helical" evidence="6">
    <location>
        <begin position="7"/>
        <end position="25"/>
    </location>
</feature>
<dbReference type="PANTHER" id="PTHR22911">
    <property type="entry name" value="ACYL-MALONYL CONDENSING ENZYME-RELATED"/>
    <property type="match status" value="1"/>
</dbReference>
<feature type="transmembrane region" description="Helical" evidence="6">
    <location>
        <begin position="92"/>
        <end position="115"/>
    </location>
</feature>
<evidence type="ECO:0000256" key="5">
    <source>
        <dbReference type="ARBA" id="ARBA00023136"/>
    </source>
</evidence>
<evidence type="ECO:0000256" key="6">
    <source>
        <dbReference type="SAM" id="Phobius"/>
    </source>
</evidence>
<keyword evidence="3 6" id="KW-0812">Transmembrane</keyword>
<dbReference type="Proteomes" id="UP000244898">
    <property type="component" value="Unassembled WGS sequence"/>
</dbReference>
<feature type="transmembrane region" description="Helical" evidence="6">
    <location>
        <begin position="145"/>
        <end position="162"/>
    </location>
</feature>
<feature type="domain" description="EamA" evidence="7">
    <location>
        <begin position="6"/>
        <end position="139"/>
    </location>
</feature>
<feature type="transmembrane region" description="Helical" evidence="6">
    <location>
        <begin position="122"/>
        <end position="139"/>
    </location>
</feature>
<evidence type="ECO:0000256" key="2">
    <source>
        <dbReference type="ARBA" id="ARBA00009853"/>
    </source>
</evidence>
<comment type="similarity">
    <text evidence="2">Belongs to the drug/metabolite transporter (DMT) superfamily. 10 TMS drug/metabolite exporter (DME) (TC 2.A.7.3) family.</text>
</comment>
<organism evidence="8 9">
    <name type="scientific">Falsiruegeria mediterranea M17</name>
    <dbReference type="NCBI Taxonomy" id="1200281"/>
    <lineage>
        <taxon>Bacteria</taxon>
        <taxon>Pseudomonadati</taxon>
        <taxon>Pseudomonadota</taxon>
        <taxon>Alphaproteobacteria</taxon>
        <taxon>Rhodobacterales</taxon>
        <taxon>Roseobacteraceae</taxon>
        <taxon>Falsiruegeria</taxon>
    </lineage>
</organism>
<feature type="transmembrane region" description="Helical" evidence="6">
    <location>
        <begin position="69"/>
        <end position="86"/>
    </location>
</feature>
<comment type="subcellular location">
    <subcellularLocation>
        <location evidence="1">Membrane</location>
        <topology evidence="1">Multi-pass membrane protein</topology>
    </subcellularLocation>
</comment>
<protein>
    <submittedName>
        <fullName evidence="8">Riboflavin transporter</fullName>
    </submittedName>
</protein>
<gene>
    <name evidence="8" type="primary">ribN_15</name>
    <name evidence="8" type="ORF">TRM7615_04764</name>
</gene>
<dbReference type="InterPro" id="IPR037185">
    <property type="entry name" value="EmrE-like"/>
</dbReference>
<keyword evidence="5 6" id="KW-0472">Membrane</keyword>
<dbReference type="GO" id="GO:0016020">
    <property type="term" value="C:membrane"/>
    <property type="evidence" value="ECO:0007669"/>
    <property type="project" value="UniProtKB-SubCell"/>
</dbReference>
<dbReference type="InterPro" id="IPR000620">
    <property type="entry name" value="EamA_dom"/>
</dbReference>
<evidence type="ECO:0000313" key="8">
    <source>
        <dbReference type="EMBL" id="SPJ31221.1"/>
    </source>
</evidence>
<accession>A0A2R8CFL9</accession>
<dbReference type="SUPFAM" id="SSF103481">
    <property type="entry name" value="Multidrug resistance efflux transporter EmrE"/>
    <property type="match status" value="2"/>
</dbReference>
<keyword evidence="4 6" id="KW-1133">Transmembrane helix</keyword>
<evidence type="ECO:0000313" key="9">
    <source>
        <dbReference type="Proteomes" id="UP000244898"/>
    </source>
</evidence>
<feature type="domain" description="EamA" evidence="7">
    <location>
        <begin position="150"/>
        <end position="276"/>
    </location>
</feature>
<dbReference type="OrthoDB" id="7165334at2"/>
<feature type="transmembrane region" description="Helical" evidence="6">
    <location>
        <begin position="234"/>
        <end position="256"/>
    </location>
</feature>
<name>A0A2R8CFL9_9RHOB</name>
<evidence type="ECO:0000256" key="3">
    <source>
        <dbReference type="ARBA" id="ARBA00022692"/>
    </source>
</evidence>